<reference evidence="1 2" key="1">
    <citation type="submission" date="2019-01" db="EMBL/GenBank/DDBJ databases">
        <authorList>
            <person name="Chen W.-M."/>
        </authorList>
    </citation>
    <scope>NUCLEOTIDE SEQUENCE [LARGE SCALE GENOMIC DNA]</scope>
    <source>
        <strain evidence="1 2">ICH-3</strain>
    </source>
</reference>
<dbReference type="Proteomes" id="UP000288178">
    <property type="component" value="Unassembled WGS sequence"/>
</dbReference>
<keyword evidence="2" id="KW-1185">Reference proteome</keyword>
<accession>A0A3S3S7K5</accession>
<sequence length="130" mass="14180">MAPSSDRRFLKLKTEIAEAGAFGDGIDTSSYDLHAELGATDYSPEQRLEVWIALLCDLASEVDNSDWETVQKSKLARVARATLAASWVQEPLLIAAVRALDESEDGFFYVLSEVFALYVDGSGRAHAHGS</sequence>
<evidence type="ECO:0000313" key="1">
    <source>
        <dbReference type="EMBL" id="RVT47480.1"/>
    </source>
</evidence>
<evidence type="ECO:0000313" key="2">
    <source>
        <dbReference type="Proteomes" id="UP000288178"/>
    </source>
</evidence>
<comment type="caution">
    <text evidence="1">The sequence shown here is derived from an EMBL/GenBank/DDBJ whole genome shotgun (WGS) entry which is preliminary data.</text>
</comment>
<dbReference type="RefSeq" id="WP_128201532.1">
    <property type="nucleotide sequence ID" value="NZ_SACT01000015.1"/>
</dbReference>
<protein>
    <submittedName>
        <fullName evidence="1">Uncharacterized protein</fullName>
    </submittedName>
</protein>
<name>A0A3S3S7K5_9BURK</name>
<dbReference type="EMBL" id="SACT01000015">
    <property type="protein sequence ID" value="RVT47480.1"/>
    <property type="molecule type" value="Genomic_DNA"/>
</dbReference>
<gene>
    <name evidence="1" type="ORF">ENE75_24045</name>
</gene>
<dbReference type="AlphaFoldDB" id="A0A3S3S7K5"/>
<proteinExistence type="predicted"/>
<organism evidence="1 2">
    <name type="scientific">Rubrivivax albus</name>
    <dbReference type="NCBI Taxonomy" id="2499835"/>
    <lineage>
        <taxon>Bacteria</taxon>
        <taxon>Pseudomonadati</taxon>
        <taxon>Pseudomonadota</taxon>
        <taxon>Betaproteobacteria</taxon>
        <taxon>Burkholderiales</taxon>
        <taxon>Sphaerotilaceae</taxon>
        <taxon>Rubrivivax</taxon>
    </lineage>
</organism>